<evidence type="ECO:0000259" key="2">
    <source>
        <dbReference type="Pfam" id="PF18675"/>
    </source>
</evidence>
<dbReference type="AlphaFoldDB" id="A0A399CXW3"/>
<feature type="signal peptide" evidence="1">
    <location>
        <begin position="1"/>
        <end position="20"/>
    </location>
</feature>
<protein>
    <recommendedName>
        <fullName evidence="2">Heparinase II C-terminal domain-containing protein</fullName>
    </recommendedName>
</protein>
<gene>
    <name evidence="3" type="ORF">D1164_13135</name>
</gene>
<sequence length="904" mass="103437">MFPKLIILSLFILYNLNAFAQERLATWSDSTTCNLNVDVGNMNEMSSEIIYEKGSPKLKLLRLKDSSSEKVDEVETDRADIFFWIKAPLRGEYVFETTVVRENLDSFTGNPPTLFAKIQVDNQRPTKRIVSDARNYYHHDLGKFHLSGEKQQLKIWLPKGVCLEKVVIKKYVPPIVPADVKNYTPSITPPEGHPRLWVTPQILPLIKKRLEHAENAEAWQKIEKVARRTFHFVPSRHEILHYPELEEAVQDKAFFYLVLNDSVIGREAVRLTLDYLSVLEFGNIRFGDITRKIGSAIYTASLVYDWCYAIISEGERHILYSHLMRLAEEMEIGWPPFKASVINGHGNEAQVNRDLLAMSIAVFDEDPVPYRYTSYQVLEQLVPMRKFEYQSPRHNQGVDYGAYRLGWEMHAAWLFYRMTGRRVFDNNITGLSKYWLYMRLPDGEMLRDGDMFSVSRNGNPYYWKHPETMLLLYSYANDPLAKAEFYRQGRIPDNPLLFLLINDPNLEANPDRSSLPLTIDFGSVLGSMVARTGWDMGMNSNDVVAEIKGGGYHFGNHQHSDAGAIQIYYKGLQVCDLGLYSYYGSSYDFSFNKRSIAHSMMLVKDPGEEILFNTKFNDGGTRFNQRFPLTPQEVKSDPWFNNGEVLSADFGPSKQKPFYSFFKADLTKAYSEKMSRYTRSFCFLNLNRDDIPAAIILADDVLAAKSGFKKEWQMNTLTKPTNEDSCIILQNSRNGSEGKTYVQMLQPEPAKRQTQILGSADLGKLYGPQVTVSSNIPEANGYHVLISPTKKSRHSKFLTVFQMANEDVKPLPVRHYEKGGKYFIYMADYVICMSSTTGQNQDSFSLSISGNNERKVLLTDLSPGEWTVSSSDKKVEFNRKVSANQNTIFFEASPGEYQICPVRD</sequence>
<dbReference type="Gene3D" id="1.50.10.100">
    <property type="entry name" value="Chondroitin AC/alginate lyase"/>
    <property type="match status" value="1"/>
</dbReference>
<dbReference type="RefSeq" id="WP_119350457.1">
    <property type="nucleotide sequence ID" value="NZ_QWET01000009.1"/>
</dbReference>
<dbReference type="Pfam" id="PF18675">
    <property type="entry name" value="HepII_C"/>
    <property type="match status" value="1"/>
</dbReference>
<dbReference type="InterPro" id="IPR040925">
    <property type="entry name" value="HepII_C"/>
</dbReference>
<dbReference type="EMBL" id="QWET01000009">
    <property type="protein sequence ID" value="RIH64585.1"/>
    <property type="molecule type" value="Genomic_DNA"/>
</dbReference>
<dbReference type="Proteomes" id="UP000266441">
    <property type="component" value="Unassembled WGS sequence"/>
</dbReference>
<evidence type="ECO:0000313" key="4">
    <source>
        <dbReference type="Proteomes" id="UP000266441"/>
    </source>
</evidence>
<proteinExistence type="predicted"/>
<dbReference type="OrthoDB" id="9147455at2"/>
<feature type="chain" id="PRO_5017240465" description="Heparinase II C-terminal domain-containing protein" evidence="1">
    <location>
        <begin position="21"/>
        <end position="904"/>
    </location>
</feature>
<feature type="domain" description="Heparinase II C-terminal" evidence="2">
    <location>
        <begin position="826"/>
        <end position="899"/>
    </location>
</feature>
<comment type="caution">
    <text evidence="3">The sequence shown here is derived from an EMBL/GenBank/DDBJ whole genome shotgun (WGS) entry which is preliminary data.</text>
</comment>
<evidence type="ECO:0000313" key="3">
    <source>
        <dbReference type="EMBL" id="RIH64585.1"/>
    </source>
</evidence>
<accession>A0A399CXW3</accession>
<dbReference type="Gene3D" id="2.70.98.70">
    <property type="match status" value="1"/>
</dbReference>
<dbReference type="Gene3D" id="2.60.40.2750">
    <property type="match status" value="1"/>
</dbReference>
<dbReference type="InterPro" id="IPR008929">
    <property type="entry name" value="Chondroitin_lyas"/>
</dbReference>
<name>A0A399CXW3_9BACT</name>
<reference evidence="3 4" key="1">
    <citation type="journal article" date="2015" name="Int. J. Syst. Evol. Microbiol.">
        <title>Mariniphaga sediminis sp. nov., isolated from coastal sediment.</title>
        <authorList>
            <person name="Wang F.Q."/>
            <person name="Shen Q.Y."/>
            <person name="Chen G.J."/>
            <person name="Du Z.J."/>
        </authorList>
    </citation>
    <scope>NUCLEOTIDE SEQUENCE [LARGE SCALE GENOMIC DNA]</scope>
    <source>
        <strain evidence="3 4">SY21</strain>
    </source>
</reference>
<keyword evidence="1" id="KW-0732">Signal</keyword>
<organism evidence="3 4">
    <name type="scientific">Mariniphaga sediminis</name>
    <dbReference type="NCBI Taxonomy" id="1628158"/>
    <lineage>
        <taxon>Bacteria</taxon>
        <taxon>Pseudomonadati</taxon>
        <taxon>Bacteroidota</taxon>
        <taxon>Bacteroidia</taxon>
        <taxon>Marinilabiliales</taxon>
        <taxon>Prolixibacteraceae</taxon>
        <taxon>Mariniphaga</taxon>
    </lineage>
</organism>
<keyword evidence="4" id="KW-1185">Reference proteome</keyword>
<evidence type="ECO:0000256" key="1">
    <source>
        <dbReference type="SAM" id="SignalP"/>
    </source>
</evidence>